<dbReference type="RefSeq" id="WP_147079737.1">
    <property type="nucleotide sequence ID" value="NZ_BJZT01000031.1"/>
</dbReference>
<evidence type="ECO:0000256" key="7">
    <source>
        <dbReference type="ARBA" id="ARBA00022958"/>
    </source>
</evidence>
<evidence type="ECO:0000256" key="5">
    <source>
        <dbReference type="ARBA" id="ARBA00022840"/>
    </source>
</evidence>
<dbReference type="PANTHER" id="PTHR10584">
    <property type="entry name" value="SUGAR KINASE"/>
    <property type="match status" value="1"/>
</dbReference>
<feature type="binding site" evidence="9">
    <location>
        <position position="247"/>
    </location>
    <ligand>
        <name>substrate</name>
    </ligand>
</feature>
<gene>
    <name evidence="11" type="primary">rbsK_2</name>
    <name evidence="9" type="synonym">rbsK</name>
    <name evidence="11" type="ORF">MHA02_28310</name>
</gene>
<evidence type="ECO:0000256" key="9">
    <source>
        <dbReference type="HAMAP-Rule" id="MF_01987"/>
    </source>
</evidence>
<feature type="binding site" evidence="9">
    <location>
        <position position="179"/>
    </location>
    <ligand>
        <name>ATP</name>
        <dbReference type="ChEBI" id="CHEBI:30616"/>
    </ligand>
</feature>
<dbReference type="OrthoDB" id="9775849at2"/>
<dbReference type="CDD" id="cd01174">
    <property type="entry name" value="ribokinase"/>
    <property type="match status" value="1"/>
</dbReference>
<feature type="binding site" evidence="9">
    <location>
        <position position="282"/>
    </location>
    <ligand>
        <name>K(+)</name>
        <dbReference type="ChEBI" id="CHEBI:29103"/>
    </ligand>
</feature>
<feature type="active site" description="Proton acceptor" evidence="9">
    <location>
        <position position="247"/>
    </location>
</feature>
<feature type="binding site" evidence="9">
    <location>
        <begin position="215"/>
        <end position="220"/>
    </location>
    <ligand>
        <name>ATP</name>
        <dbReference type="ChEBI" id="CHEBI:30616"/>
    </ligand>
</feature>
<feature type="binding site" evidence="9">
    <location>
        <position position="277"/>
    </location>
    <ligand>
        <name>K(+)</name>
        <dbReference type="ChEBI" id="CHEBI:29103"/>
    </ligand>
</feature>
<keyword evidence="8 9" id="KW-0119">Carbohydrate metabolism</keyword>
<accession>A0A512IRW7</accession>
<feature type="binding site" evidence="9">
    <location>
        <position position="241"/>
    </location>
    <ligand>
        <name>K(+)</name>
        <dbReference type="ChEBI" id="CHEBI:29103"/>
    </ligand>
</feature>
<reference evidence="11 12" key="1">
    <citation type="submission" date="2019-07" db="EMBL/GenBank/DDBJ databases">
        <title>Whole genome shotgun sequence of Methylobacterium haplocladii NBRC 107714.</title>
        <authorList>
            <person name="Hosoyama A."/>
            <person name="Uohara A."/>
            <person name="Ohji S."/>
            <person name="Ichikawa N."/>
        </authorList>
    </citation>
    <scope>NUCLEOTIDE SEQUENCE [LARGE SCALE GENOMIC DNA]</scope>
    <source>
        <strain evidence="11 12">NBRC 107714</strain>
    </source>
</reference>
<comment type="cofactor">
    <cofactor evidence="9">
        <name>Mg(2+)</name>
        <dbReference type="ChEBI" id="CHEBI:18420"/>
    </cofactor>
    <text evidence="9">Requires a divalent cation, most likely magnesium in vivo, as an electrophilic catalyst to aid phosphoryl group transfer. It is the chelate of the metal and the nucleotide that is the actual substrate.</text>
</comment>
<keyword evidence="6 9" id="KW-0460">Magnesium</keyword>
<keyword evidence="2 9" id="KW-0479">Metal-binding</keyword>
<evidence type="ECO:0000313" key="12">
    <source>
        <dbReference type="Proteomes" id="UP000321258"/>
    </source>
</evidence>
<evidence type="ECO:0000256" key="8">
    <source>
        <dbReference type="ARBA" id="ARBA00023277"/>
    </source>
</evidence>
<comment type="caution">
    <text evidence="11">The sequence shown here is derived from an EMBL/GenBank/DDBJ whole genome shotgun (WGS) entry which is preliminary data.</text>
</comment>
<dbReference type="GO" id="GO:0005524">
    <property type="term" value="F:ATP binding"/>
    <property type="evidence" value="ECO:0007669"/>
    <property type="project" value="UniProtKB-UniRule"/>
</dbReference>
<keyword evidence="5 9" id="KW-0067">ATP-binding</keyword>
<feature type="binding site" evidence="9">
    <location>
        <begin position="9"/>
        <end position="11"/>
    </location>
    <ligand>
        <name>substrate</name>
    </ligand>
</feature>
<evidence type="ECO:0000256" key="3">
    <source>
        <dbReference type="ARBA" id="ARBA00022741"/>
    </source>
</evidence>
<organism evidence="11 12">
    <name type="scientific">Methylobacterium haplocladii</name>
    <dbReference type="NCBI Taxonomy" id="1176176"/>
    <lineage>
        <taxon>Bacteria</taxon>
        <taxon>Pseudomonadati</taxon>
        <taxon>Pseudomonadota</taxon>
        <taxon>Alphaproteobacteria</taxon>
        <taxon>Hyphomicrobiales</taxon>
        <taxon>Methylobacteriaceae</taxon>
        <taxon>Methylobacterium</taxon>
    </lineage>
</organism>
<dbReference type="HAMAP" id="MF_01987">
    <property type="entry name" value="Ribokinase"/>
    <property type="match status" value="1"/>
</dbReference>
<evidence type="ECO:0000256" key="6">
    <source>
        <dbReference type="ARBA" id="ARBA00022842"/>
    </source>
</evidence>
<evidence type="ECO:0000256" key="1">
    <source>
        <dbReference type="ARBA" id="ARBA00022679"/>
    </source>
</evidence>
<comment type="similarity">
    <text evidence="9">Belongs to the carbohydrate kinase PfkB family. Ribokinase subfamily.</text>
</comment>
<dbReference type="PANTHER" id="PTHR10584:SF166">
    <property type="entry name" value="RIBOKINASE"/>
    <property type="match status" value="1"/>
</dbReference>
<dbReference type="Pfam" id="PF00294">
    <property type="entry name" value="PfkB"/>
    <property type="match status" value="1"/>
</dbReference>
<evidence type="ECO:0000256" key="2">
    <source>
        <dbReference type="ARBA" id="ARBA00022723"/>
    </source>
</evidence>
<feature type="binding site" evidence="9">
    <location>
        <begin position="37"/>
        <end position="41"/>
    </location>
    <ligand>
        <name>substrate</name>
    </ligand>
</feature>
<dbReference type="GO" id="GO:0019303">
    <property type="term" value="P:D-ribose catabolic process"/>
    <property type="evidence" value="ECO:0007669"/>
    <property type="project" value="UniProtKB-UniRule"/>
</dbReference>
<keyword evidence="9" id="KW-0963">Cytoplasm</keyword>
<feature type="domain" description="Carbohydrate kinase PfkB" evidence="10">
    <location>
        <begin position="2"/>
        <end position="290"/>
    </location>
</feature>
<comment type="activity regulation">
    <text evidence="9">Activated by a monovalent cation that binds near, but not in, the active site. The most likely occupant of the site in vivo is potassium. Ion binding induces a conformational change that may alter substrate affinity.</text>
</comment>
<dbReference type="UniPathway" id="UPA00916">
    <property type="reaction ID" value="UER00889"/>
</dbReference>
<keyword evidence="1 9" id="KW-0808">Transferase</keyword>
<dbReference type="PRINTS" id="PR00990">
    <property type="entry name" value="RIBOKINASE"/>
</dbReference>
<name>A0A512IRW7_9HYPH</name>
<dbReference type="GO" id="GO:0005829">
    <property type="term" value="C:cytosol"/>
    <property type="evidence" value="ECO:0007669"/>
    <property type="project" value="TreeGrafter"/>
</dbReference>
<dbReference type="GO" id="GO:0046872">
    <property type="term" value="F:metal ion binding"/>
    <property type="evidence" value="ECO:0007669"/>
    <property type="project" value="UniProtKB-KW"/>
</dbReference>
<feature type="binding site" evidence="9">
    <location>
        <begin position="246"/>
        <end position="247"/>
    </location>
    <ligand>
        <name>ATP</name>
        <dbReference type="ChEBI" id="CHEBI:30616"/>
    </ligand>
</feature>
<dbReference type="InterPro" id="IPR011611">
    <property type="entry name" value="PfkB_dom"/>
</dbReference>
<dbReference type="AlphaFoldDB" id="A0A512IRW7"/>
<evidence type="ECO:0000259" key="10">
    <source>
        <dbReference type="Pfam" id="PF00294"/>
    </source>
</evidence>
<dbReference type="GO" id="GO:0004747">
    <property type="term" value="F:ribokinase activity"/>
    <property type="evidence" value="ECO:0007669"/>
    <property type="project" value="UniProtKB-UniRule"/>
</dbReference>
<keyword evidence="4 9" id="KW-0418">Kinase</keyword>
<dbReference type="Proteomes" id="UP000321258">
    <property type="component" value="Unassembled WGS sequence"/>
</dbReference>
<keyword evidence="12" id="KW-1185">Reference proteome</keyword>
<feature type="binding site" evidence="9">
    <location>
        <position position="243"/>
    </location>
    <ligand>
        <name>K(+)</name>
        <dbReference type="ChEBI" id="CHEBI:29103"/>
    </ligand>
</feature>
<proteinExistence type="inferred from homology"/>
<comment type="subunit">
    <text evidence="9">Homodimer.</text>
</comment>
<dbReference type="InterPro" id="IPR011877">
    <property type="entry name" value="Ribokinase"/>
</dbReference>
<dbReference type="Gene3D" id="3.40.1190.20">
    <property type="match status" value="1"/>
</dbReference>
<protein>
    <recommendedName>
        <fullName evidence="9">Ribokinase</fullName>
        <shortName evidence="9">RK</shortName>
        <ecNumber evidence="9">2.7.1.15</ecNumber>
    </recommendedName>
</protein>
<feature type="binding site" evidence="9">
    <location>
        <position position="135"/>
    </location>
    <ligand>
        <name>substrate</name>
    </ligand>
</feature>
<comment type="pathway">
    <text evidence="9">Carbohydrate metabolism; D-ribose degradation; D-ribose 5-phosphate from beta-D-ribopyranose: step 2/2.</text>
</comment>
<comment type="caution">
    <text evidence="9">Lacks conserved residue(s) required for the propagation of feature annotation.</text>
</comment>
<keyword evidence="7 9" id="KW-0630">Potassium</keyword>
<dbReference type="EC" id="2.7.1.15" evidence="9"/>
<comment type="catalytic activity">
    <reaction evidence="9">
        <text>D-ribose + ATP = D-ribose 5-phosphate + ADP + H(+)</text>
        <dbReference type="Rhea" id="RHEA:13697"/>
        <dbReference type="ChEBI" id="CHEBI:15378"/>
        <dbReference type="ChEBI" id="CHEBI:30616"/>
        <dbReference type="ChEBI" id="CHEBI:47013"/>
        <dbReference type="ChEBI" id="CHEBI:78346"/>
        <dbReference type="ChEBI" id="CHEBI:456216"/>
        <dbReference type="EC" id="2.7.1.15"/>
    </reaction>
</comment>
<dbReference type="InterPro" id="IPR002139">
    <property type="entry name" value="Ribo/fructo_kinase"/>
</dbReference>
<evidence type="ECO:0000313" key="11">
    <source>
        <dbReference type="EMBL" id="GEP00444.1"/>
    </source>
</evidence>
<comment type="function">
    <text evidence="9">Catalyzes the phosphorylation of ribose at O-5 in a reaction requiring ATP and magnesium. The resulting D-ribose-5-phosphate can then be used either for sythesis of nucleotides, histidine, and tryptophan, or as a component of the pentose phosphate pathway.</text>
</comment>
<dbReference type="EMBL" id="BJZT01000031">
    <property type="protein sequence ID" value="GEP00444.1"/>
    <property type="molecule type" value="Genomic_DNA"/>
</dbReference>
<keyword evidence="3 9" id="KW-0547">Nucleotide-binding</keyword>
<sequence length="304" mass="30901">MIIVFGSINVDLVTKVARIPRPGETVTGDAYQRLPGGKGANQALAARRAGAEVRMLGAVGDDAFAEPALVNLREAGVDLSSVRRTDRPTGVAFIVVDAEGRNAITVAAGANTAVEATAVERLDLGAQDILLLQREIPDAAGESAARSAKAAGARVVLNFAPSGVIPDSYLALVDILILNEHEAADLVSALAIDTGSHAALADALQIRFGTDVVVTLGAAGAVGWSNGIEHRTAALPVNVVDTTGAGDTFVGIFTAALAEGTSFGDALRRGSIAGSLACTCSGAQAGIPTRRAIDAAMNEHPHRG</sequence>
<feature type="binding site" evidence="9">
    <location>
        <position position="280"/>
    </location>
    <ligand>
        <name>K(+)</name>
        <dbReference type="ChEBI" id="CHEBI:29103"/>
    </ligand>
</feature>
<comment type="subcellular location">
    <subcellularLocation>
        <location evidence="9">Cytoplasm</location>
    </subcellularLocation>
</comment>
<dbReference type="InterPro" id="IPR029056">
    <property type="entry name" value="Ribokinase-like"/>
</dbReference>
<evidence type="ECO:0000256" key="4">
    <source>
        <dbReference type="ARBA" id="ARBA00022777"/>
    </source>
</evidence>
<dbReference type="SUPFAM" id="SSF53613">
    <property type="entry name" value="Ribokinase-like"/>
    <property type="match status" value="1"/>
</dbReference>